<sequence>MESVEKIYPVSPSKARKKKRQPGKWKHNCAKKLSELLYCHSAQGRQYLPAEMNIAKLSRMYNDKVTPELQAKQPNLVKMQKLLDIKRLLELNFSLNWRDNPLLAFYQPLIDIIQGAHHANDDVEEDEELICELMEESPEFCV</sequence>
<organism evidence="2">
    <name type="scientific">Timema monikensis</name>
    <dbReference type="NCBI Taxonomy" id="170555"/>
    <lineage>
        <taxon>Eukaryota</taxon>
        <taxon>Metazoa</taxon>
        <taxon>Ecdysozoa</taxon>
        <taxon>Arthropoda</taxon>
        <taxon>Hexapoda</taxon>
        <taxon>Insecta</taxon>
        <taxon>Pterygota</taxon>
        <taxon>Neoptera</taxon>
        <taxon>Polyneoptera</taxon>
        <taxon>Phasmatodea</taxon>
        <taxon>Timematodea</taxon>
        <taxon>Timematoidea</taxon>
        <taxon>Timematidae</taxon>
        <taxon>Timema</taxon>
    </lineage>
</organism>
<evidence type="ECO:0000256" key="1">
    <source>
        <dbReference type="SAM" id="MobiDB-lite"/>
    </source>
</evidence>
<proteinExistence type="predicted"/>
<feature type="compositionally biased region" description="Basic residues" evidence="1">
    <location>
        <begin position="14"/>
        <end position="24"/>
    </location>
</feature>
<accession>A0A7R9HQ79</accession>
<name>A0A7R9HQ79_9NEOP</name>
<dbReference type="AlphaFoldDB" id="A0A7R9HQ79"/>
<feature type="region of interest" description="Disordered" evidence="1">
    <location>
        <begin position="1"/>
        <end position="24"/>
    </location>
</feature>
<protein>
    <submittedName>
        <fullName evidence="2">Uncharacterized protein</fullName>
    </submittedName>
</protein>
<gene>
    <name evidence="2" type="ORF">TMSB3V08_LOCUS7896</name>
</gene>
<evidence type="ECO:0000313" key="2">
    <source>
        <dbReference type="EMBL" id="CAD7431154.1"/>
    </source>
</evidence>
<reference evidence="2" key="1">
    <citation type="submission" date="2020-11" db="EMBL/GenBank/DDBJ databases">
        <authorList>
            <person name="Tran Van P."/>
        </authorList>
    </citation>
    <scope>NUCLEOTIDE SEQUENCE</scope>
</reference>
<dbReference type="EMBL" id="OB794828">
    <property type="protein sequence ID" value="CAD7431154.1"/>
    <property type="molecule type" value="Genomic_DNA"/>
</dbReference>